<dbReference type="GO" id="GO:0015344">
    <property type="term" value="F:siderophore uptake transmembrane transporter activity"/>
    <property type="evidence" value="ECO:0007669"/>
    <property type="project" value="TreeGrafter"/>
</dbReference>
<protein>
    <submittedName>
        <fullName evidence="8">TonB-dependent receptor</fullName>
    </submittedName>
</protein>
<evidence type="ECO:0000256" key="5">
    <source>
        <dbReference type="ARBA" id="ARBA00023136"/>
    </source>
</evidence>
<dbReference type="AlphaFoldDB" id="A0A7S7NP93"/>
<dbReference type="GO" id="GO:0009279">
    <property type="term" value="C:cell outer membrane"/>
    <property type="evidence" value="ECO:0007669"/>
    <property type="project" value="UniProtKB-SubCell"/>
</dbReference>
<dbReference type="Gene3D" id="2.60.40.1120">
    <property type="entry name" value="Carboxypeptidase-like, regulatory domain"/>
    <property type="match status" value="1"/>
</dbReference>
<gene>
    <name evidence="8" type="ORF">IRI77_31480</name>
</gene>
<reference evidence="8 9" key="1">
    <citation type="submission" date="2020-10" db="EMBL/GenBank/DDBJ databases">
        <title>Complete genome sequence of Paludibaculum fermentans P105T, a facultatively anaerobic acidobacterium capable of dissimilatory Fe(III) reduction.</title>
        <authorList>
            <person name="Dedysh S.N."/>
            <person name="Beletsky A.V."/>
            <person name="Kulichevskaya I.S."/>
            <person name="Mardanov A.V."/>
            <person name="Ravin N.V."/>
        </authorList>
    </citation>
    <scope>NUCLEOTIDE SEQUENCE [LARGE SCALE GENOMIC DNA]</scope>
    <source>
        <strain evidence="8 9">P105</strain>
    </source>
</reference>
<dbReference type="Gene3D" id="2.40.170.20">
    <property type="entry name" value="TonB-dependent receptor, beta-barrel domain"/>
    <property type="match status" value="1"/>
</dbReference>
<dbReference type="EMBL" id="CP063849">
    <property type="protein sequence ID" value="QOY87245.1"/>
    <property type="molecule type" value="Genomic_DNA"/>
</dbReference>
<dbReference type="InterPro" id="IPR057601">
    <property type="entry name" value="Oar-like_b-barrel"/>
</dbReference>
<dbReference type="SUPFAM" id="SSF56935">
    <property type="entry name" value="Porins"/>
    <property type="match status" value="1"/>
</dbReference>
<evidence type="ECO:0000256" key="1">
    <source>
        <dbReference type="ARBA" id="ARBA00004571"/>
    </source>
</evidence>
<keyword evidence="2" id="KW-0813">Transport</keyword>
<sequence length="1153" mass="124213">MSALRGMRTLPLLAAMLATTFNVQGQSIYGSLRGLIADSSGGTIANAKVSIIDEGTNQSRAVISNTSGEYSFASVTPATYKLVAEAPGFKKFERTGISIATQQSVGLDVKMEVGAVTESVMVTEEVPLLETATASQGQVVDRQKLTDLPNLGRNPFMMSRLAPTVVQVGNPAYNRMQDQSGSSQISINGGPVRGNNYLIDGVPITDFSNRAIIIPSLEAVSEMKVQYATYDAEMGRTGGGVFNTLLKSGSNQAHGSLMGYMRQTDWLANTFFNNRNKIGITDQPFRNYGGSFGAPVFIPKVYNGKNKSFFWLGFEGYRDTQAASREQYTPTALERIGDFSQTKNSAGGQLTIYDPLTTLADGSRTAFAGNVIPLSRQDTVGKNIAATYMMPNKASGGNYYGQNNLAGAGPLASKADQLFGKFDQQLTTWWRASLSYMRYNSAEPGENPYPTISSPDQWLLRRYVDATAINTTITPSPTWVVTVRYGFNRFPNIGTQKSQNFNLATLGFSNAFIKDVPSPTFPNVTMQNAYSLGTNNNFNYVHHSKNFNASAAKYLGRHSLKFGYDYRRMHDDGLDFGNSAGAFTFANTFTRANSNSSTSASGADMADMLLGAPAGATGFIPTKLYQYVDYQALYLHDDFRVSTKLTLNIGLRWERETGLKEVNNNLITGFDPNATNPITATSGVTTKGVFLFAGQPGASTTTGNPNLSKWSPRVGLAYQWNSKTVIRAGYGMFWAPNFALGSPYNSEGITATSAPSASNDGNKTPLISLSNPFPNGLDKPVGNSLGGLTGIGKPMTIFSPTATSPRVQQFSFDIQRDLGSGWVTSIGYSGSRSAHLTWTTAAENINQLDPKYFSMGSALNAAVANPYYQKGGVAAIGGATVAANQLLRPFPQFASVNYTNNDNNTAQFDSMVIRAQKSMSKGLTLVTAYTWSKNFDMGGGGPGNNLNSGNGGPQDVYSMGGEYGLAYSSSPHRWTNAVTYELPFGKGKQMLSGVSRTMDYIVGGWSVNAISTFQTGYPLMIYMNNNGNSGLGASRQRPNATGVSPEASGSFGQRIDGWINKAAFTDAAPFTLGNVSRTISMRGPGQANWDISVFKTAQIFESLKVQFRAEALNAMNTPLFRGPNTAWGSGSFGTITSQGNFPRMLQLGMRVYF</sequence>
<dbReference type="Proteomes" id="UP000593892">
    <property type="component" value="Chromosome"/>
</dbReference>
<proteinExistence type="predicted"/>
<dbReference type="RefSeq" id="WP_194448914.1">
    <property type="nucleotide sequence ID" value="NZ_CP063849.1"/>
</dbReference>
<keyword evidence="4" id="KW-0812">Transmembrane</keyword>
<evidence type="ECO:0000313" key="8">
    <source>
        <dbReference type="EMBL" id="QOY87245.1"/>
    </source>
</evidence>
<keyword evidence="5" id="KW-0472">Membrane</keyword>
<evidence type="ECO:0000259" key="7">
    <source>
        <dbReference type="Pfam" id="PF25183"/>
    </source>
</evidence>
<keyword evidence="6" id="KW-0998">Cell outer membrane</keyword>
<keyword evidence="8" id="KW-0675">Receptor</keyword>
<evidence type="ECO:0000256" key="3">
    <source>
        <dbReference type="ARBA" id="ARBA00022452"/>
    </source>
</evidence>
<dbReference type="PANTHER" id="PTHR30069">
    <property type="entry name" value="TONB-DEPENDENT OUTER MEMBRANE RECEPTOR"/>
    <property type="match status" value="1"/>
</dbReference>
<dbReference type="Pfam" id="PF25183">
    <property type="entry name" value="OMP_b-brl_4"/>
    <property type="match status" value="1"/>
</dbReference>
<accession>A0A7S7NP93</accession>
<evidence type="ECO:0000256" key="6">
    <source>
        <dbReference type="ARBA" id="ARBA00023237"/>
    </source>
</evidence>
<dbReference type="InterPro" id="IPR036942">
    <property type="entry name" value="Beta-barrel_TonB_sf"/>
</dbReference>
<keyword evidence="3" id="KW-1134">Transmembrane beta strand</keyword>
<feature type="domain" description="TonB-dependent transporter Oar-like beta-barrel" evidence="7">
    <location>
        <begin position="246"/>
        <end position="1146"/>
    </location>
</feature>
<dbReference type="InterPro" id="IPR008969">
    <property type="entry name" value="CarboxyPept-like_regulatory"/>
</dbReference>
<evidence type="ECO:0000313" key="9">
    <source>
        <dbReference type="Proteomes" id="UP000593892"/>
    </source>
</evidence>
<organism evidence="8 9">
    <name type="scientific">Paludibaculum fermentans</name>
    <dbReference type="NCBI Taxonomy" id="1473598"/>
    <lineage>
        <taxon>Bacteria</taxon>
        <taxon>Pseudomonadati</taxon>
        <taxon>Acidobacteriota</taxon>
        <taxon>Terriglobia</taxon>
        <taxon>Bryobacterales</taxon>
        <taxon>Bryobacteraceae</taxon>
        <taxon>Paludibaculum</taxon>
    </lineage>
</organism>
<dbReference type="PANTHER" id="PTHR30069:SF46">
    <property type="entry name" value="OAR PROTEIN"/>
    <property type="match status" value="1"/>
</dbReference>
<dbReference type="KEGG" id="pfer:IRI77_31480"/>
<keyword evidence="9" id="KW-1185">Reference proteome</keyword>
<dbReference type="Pfam" id="PF13620">
    <property type="entry name" value="CarboxypepD_reg"/>
    <property type="match status" value="1"/>
</dbReference>
<dbReference type="InterPro" id="IPR039426">
    <property type="entry name" value="TonB-dep_rcpt-like"/>
</dbReference>
<dbReference type="GO" id="GO:0044718">
    <property type="term" value="P:siderophore transmembrane transport"/>
    <property type="evidence" value="ECO:0007669"/>
    <property type="project" value="TreeGrafter"/>
</dbReference>
<comment type="subcellular location">
    <subcellularLocation>
        <location evidence="1">Cell outer membrane</location>
        <topology evidence="1">Multi-pass membrane protein</topology>
    </subcellularLocation>
</comment>
<name>A0A7S7NP93_PALFE</name>
<evidence type="ECO:0000256" key="4">
    <source>
        <dbReference type="ARBA" id="ARBA00022692"/>
    </source>
</evidence>
<dbReference type="SUPFAM" id="SSF49464">
    <property type="entry name" value="Carboxypeptidase regulatory domain-like"/>
    <property type="match status" value="1"/>
</dbReference>
<evidence type="ECO:0000256" key="2">
    <source>
        <dbReference type="ARBA" id="ARBA00022448"/>
    </source>
</evidence>